<evidence type="ECO:0000256" key="5">
    <source>
        <dbReference type="ARBA" id="ARBA00023306"/>
    </source>
</evidence>
<dbReference type="InterPro" id="IPR003874">
    <property type="entry name" value="CDC45"/>
</dbReference>
<evidence type="ECO:0000313" key="9">
    <source>
        <dbReference type="Proteomes" id="UP000694563"/>
    </source>
</evidence>
<keyword evidence="3" id="KW-0235">DNA replication</keyword>
<keyword evidence="9" id="KW-1185">Reference proteome</keyword>
<protein>
    <submittedName>
        <fullName evidence="8">Cell division cycle 45</fullName>
    </submittedName>
</protein>
<proteinExistence type="inferred from homology"/>
<dbReference type="Pfam" id="PF02724">
    <property type="entry name" value="CDC45"/>
    <property type="match status" value="1"/>
</dbReference>
<comment type="subcellular location">
    <subcellularLocation>
        <location evidence="1">Nucleus</location>
    </subcellularLocation>
</comment>
<evidence type="ECO:0000256" key="4">
    <source>
        <dbReference type="ARBA" id="ARBA00023242"/>
    </source>
</evidence>
<dbReference type="GO" id="GO:0003697">
    <property type="term" value="F:single-stranded DNA binding"/>
    <property type="evidence" value="ECO:0007669"/>
    <property type="project" value="TreeGrafter"/>
</dbReference>
<evidence type="ECO:0000256" key="1">
    <source>
        <dbReference type="ARBA" id="ARBA00004123"/>
    </source>
</evidence>
<dbReference type="GO" id="GO:0031261">
    <property type="term" value="C:DNA replication preinitiation complex"/>
    <property type="evidence" value="ECO:0007669"/>
    <property type="project" value="TreeGrafter"/>
</dbReference>
<feature type="region of interest" description="Disordered" evidence="6">
    <location>
        <begin position="139"/>
        <end position="160"/>
    </location>
</feature>
<gene>
    <name evidence="8" type="primary">CDC45</name>
</gene>
<dbReference type="Ensembl" id="ENSCUST00005022845.1">
    <property type="protein sequence ID" value="ENSCUSP00005022057.1"/>
    <property type="gene ID" value="ENSCUSG00005013918.1"/>
</dbReference>
<dbReference type="PANTHER" id="PTHR10507">
    <property type="entry name" value="CDC45-RELATED PROTEIN"/>
    <property type="match status" value="1"/>
</dbReference>
<keyword evidence="7" id="KW-0732">Signal</keyword>
<evidence type="ECO:0000256" key="3">
    <source>
        <dbReference type="ARBA" id="ARBA00022705"/>
    </source>
</evidence>
<accession>A0A8C3V1F3</accession>
<evidence type="ECO:0000256" key="7">
    <source>
        <dbReference type="SAM" id="SignalP"/>
    </source>
</evidence>
<reference evidence="8" key="2">
    <citation type="submission" date="2025-08" db="UniProtKB">
        <authorList>
            <consortium name="Ensembl"/>
        </authorList>
    </citation>
    <scope>IDENTIFICATION</scope>
</reference>
<feature type="chain" id="PRO_5033985513" evidence="7">
    <location>
        <begin position="28"/>
        <end position="600"/>
    </location>
</feature>
<evidence type="ECO:0000313" key="8">
    <source>
        <dbReference type="Ensembl" id="ENSCUSP00005022057.1"/>
    </source>
</evidence>
<organism evidence="8 9">
    <name type="scientific">Catharus ustulatus</name>
    <name type="common">Russet-backed thrush</name>
    <name type="synonym">Hylocichla ustulatus</name>
    <dbReference type="NCBI Taxonomy" id="91951"/>
    <lineage>
        <taxon>Eukaryota</taxon>
        <taxon>Metazoa</taxon>
        <taxon>Chordata</taxon>
        <taxon>Craniata</taxon>
        <taxon>Vertebrata</taxon>
        <taxon>Euteleostomi</taxon>
        <taxon>Archelosauria</taxon>
        <taxon>Archosauria</taxon>
        <taxon>Dinosauria</taxon>
        <taxon>Saurischia</taxon>
        <taxon>Theropoda</taxon>
        <taxon>Coelurosauria</taxon>
        <taxon>Aves</taxon>
        <taxon>Neognathae</taxon>
        <taxon>Neoaves</taxon>
        <taxon>Telluraves</taxon>
        <taxon>Australaves</taxon>
        <taxon>Passeriformes</taxon>
        <taxon>Turdidae</taxon>
        <taxon>Catharus</taxon>
    </lineage>
</organism>
<dbReference type="AlphaFoldDB" id="A0A8C3V1F3"/>
<keyword evidence="4" id="KW-0539">Nucleus</keyword>
<dbReference type="GO" id="GO:0000727">
    <property type="term" value="P:double-strand break repair via break-induced replication"/>
    <property type="evidence" value="ECO:0007669"/>
    <property type="project" value="TreeGrafter"/>
</dbReference>
<evidence type="ECO:0000256" key="6">
    <source>
        <dbReference type="SAM" id="MobiDB-lite"/>
    </source>
</evidence>
<dbReference type="GO" id="GO:0003682">
    <property type="term" value="F:chromatin binding"/>
    <property type="evidence" value="ECO:0007669"/>
    <property type="project" value="TreeGrafter"/>
</dbReference>
<reference evidence="8" key="3">
    <citation type="submission" date="2025-09" db="UniProtKB">
        <authorList>
            <consortium name="Ensembl"/>
        </authorList>
    </citation>
    <scope>IDENTIFICATION</scope>
</reference>
<dbReference type="GO" id="GO:1902977">
    <property type="term" value="P:mitotic DNA replication preinitiation complex assembly"/>
    <property type="evidence" value="ECO:0007669"/>
    <property type="project" value="TreeGrafter"/>
</dbReference>
<evidence type="ECO:0000256" key="2">
    <source>
        <dbReference type="ARBA" id="ARBA00010727"/>
    </source>
</evidence>
<reference evidence="8" key="1">
    <citation type="submission" date="2020-10" db="EMBL/GenBank/DDBJ databases">
        <title>Catharus ustulatus (Swainson's thrush) genome, bCatUst1, primary haplotype v2.</title>
        <authorList>
            <person name="Delmore K."/>
            <person name="Vafadar M."/>
            <person name="Formenti G."/>
            <person name="Chow W."/>
            <person name="Pelan S."/>
            <person name="Howe K."/>
            <person name="Rhie A."/>
            <person name="Mountcastle J."/>
            <person name="Haase B."/>
            <person name="Fedrigo O."/>
            <person name="Jarvis E.D."/>
        </authorList>
    </citation>
    <scope>NUCLEOTIDE SEQUENCE [LARGE SCALE GENOMIC DNA]</scope>
</reference>
<sequence>MYQHTLFGAYINAIILLLLQRVLLLVASDVDALCACKILQALFQCDHVQYTLVPVAGWQELETAFLEHKDQFKYFVFINCGANVDLLEILQPEEDTFFFICDSHRPINVVNVYNDTQIKLLVKQDDDLDVPAYDDIFRDEEDEEEDSEDESDGSEPSEKRRRFEEVCCTGRKVTLQMWLFLHFRREILFDYEQYEYHGTSSAMVMFDLAWIMSKDLNDMLWWAIVGLTDQWVQDKITQMKYVTDIGILQRHVSRHNHRNEDEENSLSIDCMRIAFEYDLRLALYQHWSLYESLCNTSYTSASLKLWSVQGQKRLQEFLADMGLPLKQVKQKFNSMDVSLKENLREMIEESANKFGMKDLRVQTFSIHFGFKNKFSASDIVYATTSLMENIEKEDSETTNFIKALDSLSRGNLDKLHQGLDLAKKQLRAIQQTVASCICTNLVISQGPFLYCSLMEGTPDVKLFSKPVSLCLLSKYLLKSFVCSTKNKRCKLLPLVMAAPMDVEQGTVIMVGIPPEVESSDKKNFFGRAFEKARGPQGAVLPAGPGRCCPAGSVHASSTDSPGGLSPASKRCLPAQKPQTIIELKTEDRSKFLDALISLLS</sequence>
<dbReference type="GO" id="GO:0003688">
    <property type="term" value="F:DNA replication origin binding"/>
    <property type="evidence" value="ECO:0007669"/>
    <property type="project" value="TreeGrafter"/>
</dbReference>
<keyword evidence="5" id="KW-0131">Cell cycle</keyword>
<comment type="similarity">
    <text evidence="2">Belongs to the CDC45 family.</text>
</comment>
<dbReference type="GO" id="GO:0006270">
    <property type="term" value="P:DNA replication initiation"/>
    <property type="evidence" value="ECO:0007669"/>
    <property type="project" value="InterPro"/>
</dbReference>
<name>A0A8C3V1F3_CATUS</name>
<feature type="signal peptide" evidence="7">
    <location>
        <begin position="1"/>
        <end position="27"/>
    </location>
</feature>
<dbReference type="Proteomes" id="UP000694563">
    <property type="component" value="Chromosome 18"/>
</dbReference>
<feature type="compositionally biased region" description="Acidic residues" evidence="6">
    <location>
        <begin position="139"/>
        <end position="155"/>
    </location>
</feature>
<feature type="region of interest" description="Disordered" evidence="6">
    <location>
        <begin position="551"/>
        <end position="570"/>
    </location>
</feature>
<dbReference type="PANTHER" id="PTHR10507:SF0">
    <property type="entry name" value="CELL DIVISION CONTROL PROTEIN 45 HOMOLOG"/>
    <property type="match status" value="1"/>
</dbReference>